<dbReference type="Proteomes" id="UP000252366">
    <property type="component" value="Segment"/>
</dbReference>
<dbReference type="SMART" id="SM00990">
    <property type="entry name" value="VRR_NUC"/>
    <property type="match status" value="1"/>
</dbReference>
<evidence type="ECO:0000313" key="5">
    <source>
        <dbReference type="EMBL" id="AXC39519.1"/>
    </source>
</evidence>
<evidence type="ECO:0000256" key="2">
    <source>
        <dbReference type="ARBA" id="ARBA00022722"/>
    </source>
</evidence>
<dbReference type="GO" id="GO:0004518">
    <property type="term" value="F:nuclease activity"/>
    <property type="evidence" value="ECO:0007669"/>
    <property type="project" value="UniProtKB-KW"/>
</dbReference>
<protein>
    <recommendedName>
        <fullName evidence="4">VRR-NUC domain-containing protein</fullName>
    </recommendedName>
</protein>
<evidence type="ECO:0000256" key="3">
    <source>
        <dbReference type="ARBA" id="ARBA00022801"/>
    </source>
</evidence>
<keyword evidence="3" id="KW-0378">Hydrolase</keyword>
<organism evidence="5 6">
    <name type="scientific">Salmonella phage S100</name>
    <dbReference type="NCBI Taxonomy" id="2231334"/>
    <lineage>
        <taxon>Viruses</taxon>
        <taxon>Duplodnaviria</taxon>
        <taxon>Heunggongvirae</taxon>
        <taxon>Uroviricota</taxon>
        <taxon>Caudoviricetes</taxon>
        <taxon>Sarkviridae</taxon>
        <taxon>Guernseyvirinae</taxon>
        <taxon>Jerseyvirus</taxon>
        <taxon>Jerseyvirus S100</taxon>
    </lineage>
</organism>
<dbReference type="KEGG" id="vg:79714394"/>
<dbReference type="GeneID" id="79714394"/>
<accession>A0A2Z5HH02</accession>
<feature type="domain" description="VRR-NUC" evidence="4">
    <location>
        <begin position="7"/>
        <end position="88"/>
    </location>
</feature>
<dbReference type="CDD" id="cd22365">
    <property type="entry name" value="VRR-NUC-like"/>
    <property type="match status" value="1"/>
</dbReference>
<evidence type="ECO:0000313" key="6">
    <source>
        <dbReference type="Proteomes" id="UP000252366"/>
    </source>
</evidence>
<dbReference type="GO" id="GO:0016788">
    <property type="term" value="F:hydrolase activity, acting on ester bonds"/>
    <property type="evidence" value="ECO:0007669"/>
    <property type="project" value="InterPro"/>
</dbReference>
<evidence type="ECO:0000259" key="4">
    <source>
        <dbReference type="SMART" id="SM00990"/>
    </source>
</evidence>
<dbReference type="EMBL" id="MH370358">
    <property type="protein sequence ID" value="AXC39519.1"/>
    <property type="molecule type" value="Genomic_DNA"/>
</dbReference>
<evidence type="ECO:0000256" key="1">
    <source>
        <dbReference type="ARBA" id="ARBA00001946"/>
    </source>
</evidence>
<proteinExistence type="predicted"/>
<keyword evidence="6" id="KW-1185">Reference proteome</keyword>
<sequence>MGSATMTPEGKIQKYAKERLEALGGLVRKLSYEGRSGAPDLLVILPGGIIWFVEVKKDEDTKPDPHQLREHERMRKRGANVFVVGSKKQVDKLIEHYYI</sequence>
<comment type="cofactor">
    <cofactor evidence="1">
        <name>Mg(2+)</name>
        <dbReference type="ChEBI" id="CHEBI:18420"/>
    </cofactor>
</comment>
<keyword evidence="2" id="KW-0540">Nuclease</keyword>
<dbReference type="InterPro" id="IPR014883">
    <property type="entry name" value="VRR_NUC"/>
</dbReference>
<dbReference type="GO" id="GO:0003676">
    <property type="term" value="F:nucleic acid binding"/>
    <property type="evidence" value="ECO:0007669"/>
    <property type="project" value="InterPro"/>
</dbReference>
<dbReference type="RefSeq" id="YP_010747636.1">
    <property type="nucleotide sequence ID" value="NC_073200.1"/>
</dbReference>
<dbReference type="Gene3D" id="3.40.1350.10">
    <property type="match status" value="1"/>
</dbReference>
<name>A0A2Z5HH02_9CAUD</name>
<dbReference type="InterPro" id="IPR011856">
    <property type="entry name" value="tRNA_endonuc-like_dom_sf"/>
</dbReference>
<reference evidence="6" key="1">
    <citation type="submission" date="2018-05" db="EMBL/GenBank/DDBJ databases">
        <title>Host range determinants of Salmonella infecting bacteriophages.</title>
        <authorList>
            <person name="Gencay Y.E."/>
        </authorList>
    </citation>
    <scope>NUCLEOTIDE SEQUENCE [LARGE SCALE GENOMIC DNA]</scope>
</reference>